<gene>
    <name evidence="2" type="ORF">LTRI10_LOCUS53612</name>
</gene>
<keyword evidence="1" id="KW-0812">Transmembrane</keyword>
<evidence type="ECO:0000313" key="2">
    <source>
        <dbReference type="EMBL" id="CAL1414455.1"/>
    </source>
</evidence>
<proteinExistence type="predicted"/>
<accession>A0AAV2GYS0</accession>
<keyword evidence="1" id="KW-1133">Transmembrane helix</keyword>
<evidence type="ECO:0000256" key="1">
    <source>
        <dbReference type="SAM" id="Phobius"/>
    </source>
</evidence>
<dbReference type="Proteomes" id="UP001497516">
    <property type="component" value="Chromosome 9"/>
</dbReference>
<keyword evidence="1" id="KW-0472">Membrane</keyword>
<sequence length="95" mass="10819">MRLDSSNGEKPTKGNEISPLCPFFLSSLFLLCFSRREHAREKKRKVSCTALLSSSSSYSSPPPASSLQLRDLALWSAAFKRVIWIWSGRKRWRDG</sequence>
<name>A0AAV2GYS0_9ROSI</name>
<dbReference type="AlphaFoldDB" id="A0AAV2GYS0"/>
<protein>
    <submittedName>
        <fullName evidence="2">Uncharacterized protein</fullName>
    </submittedName>
</protein>
<evidence type="ECO:0000313" key="3">
    <source>
        <dbReference type="Proteomes" id="UP001497516"/>
    </source>
</evidence>
<keyword evidence="3" id="KW-1185">Reference proteome</keyword>
<dbReference type="EMBL" id="OZ034822">
    <property type="protein sequence ID" value="CAL1414455.1"/>
    <property type="molecule type" value="Genomic_DNA"/>
</dbReference>
<organism evidence="2 3">
    <name type="scientific">Linum trigynum</name>
    <dbReference type="NCBI Taxonomy" id="586398"/>
    <lineage>
        <taxon>Eukaryota</taxon>
        <taxon>Viridiplantae</taxon>
        <taxon>Streptophyta</taxon>
        <taxon>Embryophyta</taxon>
        <taxon>Tracheophyta</taxon>
        <taxon>Spermatophyta</taxon>
        <taxon>Magnoliopsida</taxon>
        <taxon>eudicotyledons</taxon>
        <taxon>Gunneridae</taxon>
        <taxon>Pentapetalae</taxon>
        <taxon>rosids</taxon>
        <taxon>fabids</taxon>
        <taxon>Malpighiales</taxon>
        <taxon>Linaceae</taxon>
        <taxon>Linum</taxon>
    </lineage>
</organism>
<reference evidence="2 3" key="1">
    <citation type="submission" date="2024-04" db="EMBL/GenBank/DDBJ databases">
        <authorList>
            <person name="Fracassetti M."/>
        </authorList>
    </citation>
    <scope>NUCLEOTIDE SEQUENCE [LARGE SCALE GENOMIC DNA]</scope>
</reference>
<feature type="transmembrane region" description="Helical" evidence="1">
    <location>
        <begin position="17"/>
        <end position="34"/>
    </location>
</feature>